<comment type="subcellular location">
    <subcellularLocation>
        <location evidence="1 9">Cell membrane</location>
        <topology evidence="1 9">Multi-pass membrane protein</topology>
    </subcellularLocation>
</comment>
<evidence type="ECO:0000313" key="12">
    <source>
        <dbReference type="Proteomes" id="UP000595847"/>
    </source>
</evidence>
<protein>
    <recommendedName>
        <fullName evidence="9">Branched-chain amino acid transport system carrier protein</fullName>
    </recommendedName>
</protein>
<keyword evidence="7 9" id="KW-1133">Transmembrane helix</keyword>
<feature type="transmembrane region" description="Helical" evidence="9">
    <location>
        <begin position="320"/>
        <end position="340"/>
    </location>
</feature>
<dbReference type="Proteomes" id="UP000677234">
    <property type="component" value="Chromosome"/>
</dbReference>
<dbReference type="Pfam" id="PF05525">
    <property type="entry name" value="Branch_AA_trans"/>
    <property type="match status" value="1"/>
</dbReference>
<evidence type="ECO:0000256" key="2">
    <source>
        <dbReference type="ARBA" id="ARBA00008540"/>
    </source>
</evidence>
<dbReference type="EMBL" id="CP066308">
    <property type="protein sequence ID" value="QQE73854.1"/>
    <property type="molecule type" value="Genomic_DNA"/>
</dbReference>
<evidence type="ECO:0000256" key="8">
    <source>
        <dbReference type="ARBA" id="ARBA00023136"/>
    </source>
</evidence>
<dbReference type="GO" id="GO:0015188">
    <property type="term" value="F:L-isoleucine transmembrane transporter activity"/>
    <property type="evidence" value="ECO:0007669"/>
    <property type="project" value="TreeGrafter"/>
</dbReference>
<evidence type="ECO:0000256" key="3">
    <source>
        <dbReference type="ARBA" id="ARBA00022448"/>
    </source>
</evidence>
<feature type="transmembrane region" description="Helical" evidence="9">
    <location>
        <begin position="122"/>
        <end position="141"/>
    </location>
</feature>
<dbReference type="InterPro" id="IPR004685">
    <property type="entry name" value="Brnchd-chn_aa_trnsp_Livcs"/>
</dbReference>
<evidence type="ECO:0000256" key="9">
    <source>
        <dbReference type="RuleBase" id="RU362122"/>
    </source>
</evidence>
<gene>
    <name evidence="10" type="primary">brnQ</name>
    <name evidence="10" type="ORF">JD108_18635</name>
    <name evidence="11" type="ORF">KDJ56_18575</name>
</gene>
<keyword evidence="6 9" id="KW-0029">Amino-acid transport</keyword>
<dbReference type="AlphaFoldDB" id="A0A7T5EJP5"/>
<evidence type="ECO:0000313" key="10">
    <source>
        <dbReference type="EMBL" id="QQE73854.1"/>
    </source>
</evidence>
<sequence length="452" mass="47424">MRELSKRETVTIGLMLFALFFGAGNMIFPPALGQAAGTHVWMAMLGFIITGVGLPLLGVVAVGLAGGGLSTLANRVHPLFGVIFTVIVYLAIGPFLAIPRTGTVSYEMAVLPFLPASAGQSWLPLFLSTLVFFAVTFWLSLHPSKLVDRIGKLLTPLLLLTIALMFVKGALSPIGEIGAPVGPYEKTPFFKGFLEGYLTLDALAAMVFGIVVTTAVREQGITDRKKISLATAKAGIVAALGLALVYLALGYLGATSQVLGASDNGGQILSGVVAQLFGQGGALLLGVAVTLACITTSVGLVTACSRYFSDLFPAISYKTMAAILCVFSTAVANVGLTQLISFSVPVLIAIYPLAIVLMLLSFLHTAFRGYSSVYIGAIIATAAISLIDGLVLLGAKLDQITAVYKNLPLYEEGIGWLLPAIAGSLLGFLWGSLRPRRSQEKTAYREKTSGTP</sequence>
<dbReference type="KEGG" id="bcop:JD108_18635"/>
<evidence type="ECO:0000256" key="7">
    <source>
        <dbReference type="ARBA" id="ARBA00022989"/>
    </source>
</evidence>
<evidence type="ECO:0000313" key="13">
    <source>
        <dbReference type="Proteomes" id="UP000677234"/>
    </source>
</evidence>
<organism evidence="10 12">
    <name type="scientific">Brevibacillus composti</name>
    <dbReference type="NCBI Taxonomy" id="2796470"/>
    <lineage>
        <taxon>Bacteria</taxon>
        <taxon>Bacillati</taxon>
        <taxon>Bacillota</taxon>
        <taxon>Bacilli</taxon>
        <taxon>Bacillales</taxon>
        <taxon>Paenibacillaceae</taxon>
        <taxon>Brevibacillus</taxon>
    </lineage>
</organism>
<name>A0A7T5EJP5_9BACL</name>
<keyword evidence="13" id="KW-1185">Reference proteome</keyword>
<feature type="transmembrane region" description="Helical" evidence="9">
    <location>
        <begin position="194"/>
        <end position="215"/>
    </location>
</feature>
<dbReference type="PANTHER" id="PTHR30588">
    <property type="entry name" value="BRANCHED-CHAIN AMINO ACID TRANSPORT SYSTEM 2 CARRIER PROTEIN"/>
    <property type="match status" value="1"/>
</dbReference>
<dbReference type="GO" id="GO:0015190">
    <property type="term" value="F:L-leucine transmembrane transporter activity"/>
    <property type="evidence" value="ECO:0007669"/>
    <property type="project" value="TreeGrafter"/>
</dbReference>
<evidence type="ECO:0000313" key="11">
    <source>
        <dbReference type="EMBL" id="QUO40939.1"/>
    </source>
</evidence>
<evidence type="ECO:0000256" key="4">
    <source>
        <dbReference type="ARBA" id="ARBA00022475"/>
    </source>
</evidence>
<dbReference type="GO" id="GO:0015820">
    <property type="term" value="P:L-leucine transport"/>
    <property type="evidence" value="ECO:0007669"/>
    <property type="project" value="TreeGrafter"/>
</dbReference>
<dbReference type="PANTHER" id="PTHR30588:SF0">
    <property type="entry name" value="BRANCHED-CHAIN AMINO ACID PERMEASE BRNQ"/>
    <property type="match status" value="1"/>
</dbReference>
<dbReference type="GO" id="GO:0005886">
    <property type="term" value="C:plasma membrane"/>
    <property type="evidence" value="ECO:0007669"/>
    <property type="project" value="UniProtKB-SubCell"/>
</dbReference>
<feature type="transmembrane region" description="Helical" evidence="9">
    <location>
        <begin position="282"/>
        <end position="308"/>
    </location>
</feature>
<accession>A0A7T5EJP5</accession>
<dbReference type="NCBIfam" id="TIGR00796">
    <property type="entry name" value="livcs"/>
    <property type="match status" value="1"/>
</dbReference>
<feature type="transmembrane region" description="Helical" evidence="9">
    <location>
        <begin position="346"/>
        <end position="366"/>
    </location>
</feature>
<keyword evidence="4" id="KW-1003">Cell membrane</keyword>
<keyword evidence="8 9" id="KW-0472">Membrane</keyword>
<feature type="transmembrane region" description="Helical" evidence="9">
    <location>
        <begin position="373"/>
        <end position="393"/>
    </location>
</feature>
<comment type="similarity">
    <text evidence="2 9">Belongs to the branched chain amino acid transporter family.</text>
</comment>
<feature type="transmembrane region" description="Helical" evidence="9">
    <location>
        <begin position="79"/>
        <end position="98"/>
    </location>
</feature>
<dbReference type="RefSeq" id="WP_198827452.1">
    <property type="nucleotide sequence ID" value="NZ_CP066308.1"/>
</dbReference>
<dbReference type="GO" id="GO:0005304">
    <property type="term" value="F:L-valine transmembrane transporter activity"/>
    <property type="evidence" value="ECO:0007669"/>
    <property type="project" value="TreeGrafter"/>
</dbReference>
<keyword evidence="5 9" id="KW-0812">Transmembrane</keyword>
<feature type="transmembrane region" description="Helical" evidence="9">
    <location>
        <begin position="153"/>
        <end position="174"/>
    </location>
</feature>
<comment type="function">
    <text evidence="9">Component of the transport system for branched-chain amino acids.</text>
</comment>
<evidence type="ECO:0000256" key="6">
    <source>
        <dbReference type="ARBA" id="ARBA00022970"/>
    </source>
</evidence>
<reference evidence="11" key="2">
    <citation type="submission" date="2021-04" db="EMBL/GenBank/DDBJ databases">
        <title>Brevibacillus composti FJAT-54423, complete genome.</title>
        <authorList>
            <person name="Tang R."/>
        </authorList>
    </citation>
    <scope>NUCLEOTIDE SEQUENCE</scope>
    <source>
        <strain evidence="11">FJAT-54424</strain>
    </source>
</reference>
<keyword evidence="3 9" id="KW-0813">Transport</keyword>
<feature type="transmembrane region" description="Helical" evidence="9">
    <location>
        <begin position="227"/>
        <end position="249"/>
    </location>
</feature>
<evidence type="ECO:0000256" key="5">
    <source>
        <dbReference type="ARBA" id="ARBA00022692"/>
    </source>
</evidence>
<feature type="transmembrane region" description="Helical" evidence="9">
    <location>
        <begin position="413"/>
        <end position="433"/>
    </location>
</feature>
<dbReference type="EMBL" id="CP073708">
    <property type="protein sequence ID" value="QUO40939.1"/>
    <property type="molecule type" value="Genomic_DNA"/>
</dbReference>
<evidence type="ECO:0000256" key="1">
    <source>
        <dbReference type="ARBA" id="ARBA00004651"/>
    </source>
</evidence>
<dbReference type="Proteomes" id="UP000595847">
    <property type="component" value="Chromosome"/>
</dbReference>
<reference evidence="10 12" key="1">
    <citation type="submission" date="2020-12" db="EMBL/GenBank/DDBJ databases">
        <title>strain FJAT-54423T represents a novel species of the genus Brevibacillus.</title>
        <authorList>
            <person name="Tang R."/>
        </authorList>
    </citation>
    <scope>NUCLEOTIDE SEQUENCE [LARGE SCALE GENOMIC DNA]</scope>
    <source>
        <strain evidence="10 12">FJAT-54423</strain>
    </source>
</reference>
<feature type="transmembrane region" description="Helical" evidence="9">
    <location>
        <begin position="43"/>
        <end position="67"/>
    </location>
</feature>
<comment type="caution">
    <text evidence="9">Lacks conserved residue(s) required for the propagation of feature annotation.</text>
</comment>
<proteinExistence type="inferred from homology"/>
<dbReference type="GO" id="GO:0015818">
    <property type="term" value="P:isoleucine transport"/>
    <property type="evidence" value="ECO:0007669"/>
    <property type="project" value="TreeGrafter"/>
</dbReference>